<dbReference type="GO" id="GO:0032259">
    <property type="term" value="P:methylation"/>
    <property type="evidence" value="ECO:0007669"/>
    <property type="project" value="UniProtKB-KW"/>
</dbReference>
<evidence type="ECO:0000313" key="7">
    <source>
        <dbReference type="EMBL" id="SNT01941.1"/>
    </source>
</evidence>
<evidence type="ECO:0000256" key="3">
    <source>
        <dbReference type="ARBA" id="ARBA00022603"/>
    </source>
</evidence>
<evidence type="ECO:0000256" key="5">
    <source>
        <dbReference type="ARBA" id="ARBA00022691"/>
    </source>
</evidence>
<dbReference type="EC" id="2.1.1.-" evidence="6"/>
<evidence type="ECO:0000313" key="8">
    <source>
        <dbReference type="Proteomes" id="UP000198415"/>
    </source>
</evidence>
<accession>A0A239J7S3</accession>
<comment type="similarity">
    <text evidence="2 6">Belongs to the UPF0677 family.</text>
</comment>
<dbReference type="Pfam" id="PF04072">
    <property type="entry name" value="LCM"/>
    <property type="match status" value="1"/>
</dbReference>
<keyword evidence="8" id="KW-1185">Reference proteome</keyword>
<dbReference type="NCBIfam" id="TIGR00027">
    <property type="entry name" value="mthyl_TIGR00027"/>
    <property type="match status" value="1"/>
</dbReference>
<dbReference type="InterPro" id="IPR029063">
    <property type="entry name" value="SAM-dependent_MTases_sf"/>
</dbReference>
<dbReference type="Gene3D" id="3.40.50.150">
    <property type="entry name" value="Vaccinia Virus protein VP39"/>
    <property type="match status" value="1"/>
</dbReference>
<proteinExistence type="inferred from homology"/>
<dbReference type="GO" id="GO:0008168">
    <property type="term" value="F:methyltransferase activity"/>
    <property type="evidence" value="ECO:0007669"/>
    <property type="project" value="UniProtKB-UniRule"/>
</dbReference>
<dbReference type="InterPro" id="IPR011610">
    <property type="entry name" value="SAM_mthyl_Trfase_ML2640-like"/>
</dbReference>
<dbReference type="SUPFAM" id="SSF53335">
    <property type="entry name" value="S-adenosyl-L-methionine-dependent methyltransferases"/>
    <property type="match status" value="1"/>
</dbReference>
<dbReference type="InterPro" id="IPR007213">
    <property type="entry name" value="Ppm1/Ppm2/Tcmp"/>
</dbReference>
<protein>
    <recommendedName>
        <fullName evidence="6">S-adenosyl-L-methionine-dependent methyltransferase</fullName>
        <ecNumber evidence="6">2.1.1.-</ecNumber>
    </recommendedName>
</protein>
<organism evidence="7 8">
    <name type="scientific">Actinoplanes regularis</name>
    <dbReference type="NCBI Taxonomy" id="52697"/>
    <lineage>
        <taxon>Bacteria</taxon>
        <taxon>Bacillati</taxon>
        <taxon>Actinomycetota</taxon>
        <taxon>Actinomycetes</taxon>
        <taxon>Micromonosporales</taxon>
        <taxon>Micromonosporaceae</taxon>
        <taxon>Actinoplanes</taxon>
    </lineage>
</organism>
<evidence type="ECO:0000256" key="2">
    <source>
        <dbReference type="ARBA" id="ARBA00008138"/>
    </source>
</evidence>
<reference evidence="7 8" key="1">
    <citation type="submission" date="2017-06" db="EMBL/GenBank/DDBJ databases">
        <authorList>
            <person name="Kim H.J."/>
            <person name="Triplett B.A."/>
        </authorList>
    </citation>
    <scope>NUCLEOTIDE SEQUENCE [LARGE SCALE GENOMIC DNA]</scope>
    <source>
        <strain evidence="7 8">DSM 43151</strain>
    </source>
</reference>
<dbReference type="PANTHER" id="PTHR43619:SF2">
    <property type="entry name" value="S-ADENOSYL-L-METHIONINE-DEPENDENT METHYLTRANSFERASES SUPERFAMILY PROTEIN"/>
    <property type="match status" value="1"/>
</dbReference>
<keyword evidence="4 7" id="KW-0808">Transferase</keyword>
<dbReference type="PANTHER" id="PTHR43619">
    <property type="entry name" value="S-ADENOSYL-L-METHIONINE-DEPENDENT METHYLTRANSFERASE YKTD-RELATED"/>
    <property type="match status" value="1"/>
</dbReference>
<dbReference type="Proteomes" id="UP000198415">
    <property type="component" value="Unassembled WGS sequence"/>
</dbReference>
<dbReference type="EMBL" id="FZNR01000033">
    <property type="protein sequence ID" value="SNT01941.1"/>
    <property type="molecule type" value="Genomic_DNA"/>
</dbReference>
<evidence type="ECO:0000256" key="6">
    <source>
        <dbReference type="RuleBase" id="RU362030"/>
    </source>
</evidence>
<name>A0A239J7S3_9ACTN</name>
<evidence type="ECO:0000256" key="1">
    <source>
        <dbReference type="ARBA" id="ARBA00003907"/>
    </source>
</evidence>
<keyword evidence="5 6" id="KW-0949">S-adenosyl-L-methionine</keyword>
<gene>
    <name evidence="7" type="ORF">SAMN06264365_13338</name>
</gene>
<comment type="function">
    <text evidence="1 6">Exhibits S-adenosyl-L-methionine-dependent methyltransferase activity.</text>
</comment>
<evidence type="ECO:0000256" key="4">
    <source>
        <dbReference type="ARBA" id="ARBA00022679"/>
    </source>
</evidence>
<sequence>MTPLEKWTLIHYCSGMRNQTSRSAEHVALFRALETARRRHRVFTDPYAKGFLTGTHRLVAALAALPAAGRRIEEYIDRRWPGGPRASAVARTRLIDDLALEALARGARQVILLGAGYDSRAYRLPGIAAARVFEVDHPATQATKRRLVRATVHPSRRGHVRFVPVDLVTGDLAAALRTAGFAALEPTVVIWEGVTNYLTAAAVDATMRLIAASTASGSTLIFTYVDRAALDGTGDFSGVTEWHAAVRHGGEPWTFGFAPAELPGYVAARGLRLALDQSAREAADRYLEPLGRHEPAASFYRIAQAEIL</sequence>
<dbReference type="AlphaFoldDB" id="A0A239J7S3"/>
<keyword evidence="3 6" id="KW-0489">Methyltransferase</keyword>